<keyword evidence="1" id="KW-0472">Membrane</keyword>
<sequence>MTETLGALFASGRAVDIVLGVLAVEAVWLIARRRADVLPALLPGALILLAVRSALTGAEWWVVAGWLALSLPAHLYDLRRRLTASSARR</sequence>
<dbReference type="RefSeq" id="WP_144335176.1">
    <property type="nucleotide sequence ID" value="NZ_VJWA01000002.1"/>
</dbReference>
<dbReference type="Proteomes" id="UP000317894">
    <property type="component" value="Unassembled WGS sequence"/>
</dbReference>
<protein>
    <submittedName>
        <fullName evidence="2">Uncharacterized protein</fullName>
    </submittedName>
</protein>
<keyword evidence="1" id="KW-1133">Transmembrane helix</keyword>
<comment type="caution">
    <text evidence="2">The sequence shown here is derived from an EMBL/GenBank/DDBJ whole genome shotgun (WGS) entry which is preliminary data.</text>
</comment>
<keyword evidence="1" id="KW-0812">Transmembrane</keyword>
<dbReference type="AlphaFoldDB" id="A0A552U9W7"/>
<evidence type="ECO:0000313" key="3">
    <source>
        <dbReference type="Proteomes" id="UP000317894"/>
    </source>
</evidence>
<accession>A0A552U9W7</accession>
<keyword evidence="3" id="KW-1185">Reference proteome</keyword>
<feature type="transmembrane region" description="Helical" evidence="1">
    <location>
        <begin position="6"/>
        <end position="30"/>
    </location>
</feature>
<feature type="transmembrane region" description="Helical" evidence="1">
    <location>
        <begin position="60"/>
        <end position="78"/>
    </location>
</feature>
<dbReference type="OrthoDB" id="7206724at2"/>
<dbReference type="EMBL" id="VJWA01000002">
    <property type="protein sequence ID" value="TRW15007.1"/>
    <property type="molecule type" value="Genomic_DNA"/>
</dbReference>
<reference evidence="2 3" key="1">
    <citation type="submission" date="2019-07" db="EMBL/GenBank/DDBJ databases">
        <title>Novel species isolated from glacier.</title>
        <authorList>
            <person name="Liu Q."/>
            <person name="Xin Y.-H."/>
        </authorList>
    </citation>
    <scope>NUCLEOTIDE SEQUENCE [LARGE SCALE GENOMIC DNA]</scope>
    <source>
        <strain evidence="2 3">LB1R16</strain>
    </source>
</reference>
<evidence type="ECO:0000313" key="2">
    <source>
        <dbReference type="EMBL" id="TRW15007.1"/>
    </source>
</evidence>
<evidence type="ECO:0000256" key="1">
    <source>
        <dbReference type="SAM" id="Phobius"/>
    </source>
</evidence>
<gene>
    <name evidence="2" type="ORF">FMM06_15235</name>
</gene>
<organism evidence="2 3">
    <name type="scientific">Glacieibacterium frigidum</name>
    <dbReference type="NCBI Taxonomy" id="2593303"/>
    <lineage>
        <taxon>Bacteria</taxon>
        <taxon>Pseudomonadati</taxon>
        <taxon>Pseudomonadota</taxon>
        <taxon>Alphaproteobacteria</taxon>
        <taxon>Sphingomonadales</taxon>
        <taxon>Sphingosinicellaceae</taxon>
        <taxon>Glacieibacterium</taxon>
    </lineage>
</organism>
<proteinExistence type="predicted"/>
<name>A0A552U9W7_9SPHN</name>